<dbReference type="HOGENOM" id="CLU_128087_0_0_9"/>
<comment type="caution">
    <text evidence="2">The sequence shown here is derived from an EMBL/GenBank/DDBJ whole genome shotgun (WGS) entry which is preliminary data.</text>
</comment>
<accession>R3TL16</accession>
<proteinExistence type="predicted"/>
<gene>
    <name evidence="2" type="ORF">UC3_03313</name>
</gene>
<evidence type="ECO:0000256" key="1">
    <source>
        <dbReference type="SAM" id="Phobius"/>
    </source>
</evidence>
<feature type="transmembrane region" description="Helical" evidence="1">
    <location>
        <begin position="34"/>
        <end position="54"/>
    </location>
</feature>
<organism evidence="2 3">
    <name type="scientific">Enterococcus phoeniculicola ATCC BAA-412</name>
    <dbReference type="NCBI Taxonomy" id="1158610"/>
    <lineage>
        <taxon>Bacteria</taxon>
        <taxon>Bacillati</taxon>
        <taxon>Bacillota</taxon>
        <taxon>Bacilli</taxon>
        <taxon>Lactobacillales</taxon>
        <taxon>Enterococcaceae</taxon>
        <taxon>Enterococcus</taxon>
    </lineage>
</organism>
<dbReference type="PATRIC" id="fig|1158610.3.peg.3304"/>
<feature type="transmembrane region" description="Helical" evidence="1">
    <location>
        <begin position="7"/>
        <end position="28"/>
    </location>
</feature>
<protein>
    <recommendedName>
        <fullName evidence="4">Transmembrane protein</fullName>
    </recommendedName>
</protein>
<keyword evidence="1" id="KW-0812">Transmembrane</keyword>
<keyword evidence="1" id="KW-1133">Transmembrane helix</keyword>
<dbReference type="OrthoDB" id="1097929at2"/>
<dbReference type="RefSeq" id="WP_010769944.1">
    <property type="nucleotide sequence ID" value="NZ_ASWE01000001.1"/>
</dbReference>
<sequence>MKIKKERLLLIAGFVWSIAGGNILFIGLNTYAEYISIRNGALTLIVFFLFWLLVFKKLTRKHTKRIREYPDEKQFFWLFFDKKSFIIMFFMMTFGIVIRTQHLLPNQFIAVFYTGLGTALLLAGIIFLKNYIREQRSLKG</sequence>
<dbReference type="AlphaFoldDB" id="R3TL16"/>
<dbReference type="STRING" id="154621.RV11_GL002726"/>
<dbReference type="eggNOG" id="ENOG5032Y15">
    <property type="taxonomic scope" value="Bacteria"/>
</dbReference>
<keyword evidence="3" id="KW-1185">Reference proteome</keyword>
<evidence type="ECO:0008006" key="4">
    <source>
        <dbReference type="Google" id="ProtNLM"/>
    </source>
</evidence>
<dbReference type="EMBL" id="AJAT01000018">
    <property type="protein sequence ID" value="EOL41748.1"/>
    <property type="molecule type" value="Genomic_DNA"/>
</dbReference>
<evidence type="ECO:0000313" key="3">
    <source>
        <dbReference type="Proteomes" id="UP000013785"/>
    </source>
</evidence>
<feature type="transmembrane region" description="Helical" evidence="1">
    <location>
        <begin position="75"/>
        <end position="98"/>
    </location>
</feature>
<evidence type="ECO:0000313" key="2">
    <source>
        <dbReference type="EMBL" id="EOL41748.1"/>
    </source>
</evidence>
<feature type="transmembrane region" description="Helical" evidence="1">
    <location>
        <begin position="110"/>
        <end position="132"/>
    </location>
</feature>
<dbReference type="Proteomes" id="UP000013785">
    <property type="component" value="Unassembled WGS sequence"/>
</dbReference>
<name>R3TL16_9ENTE</name>
<keyword evidence="1" id="KW-0472">Membrane</keyword>
<reference evidence="2 3" key="1">
    <citation type="submission" date="2013-02" db="EMBL/GenBank/DDBJ databases">
        <title>The Genome Sequence of Enterococcus phoeniculicola BAA-412.</title>
        <authorList>
            <consortium name="The Broad Institute Genome Sequencing Platform"/>
            <consortium name="The Broad Institute Genome Sequencing Center for Infectious Disease"/>
            <person name="Earl A.M."/>
            <person name="Gilmore M.S."/>
            <person name="Lebreton F."/>
            <person name="Walker B."/>
            <person name="Young S.K."/>
            <person name="Zeng Q."/>
            <person name="Gargeya S."/>
            <person name="Fitzgerald M."/>
            <person name="Haas B."/>
            <person name="Abouelleil A."/>
            <person name="Alvarado L."/>
            <person name="Arachchi H.M."/>
            <person name="Berlin A.M."/>
            <person name="Chapman S.B."/>
            <person name="Dewar J."/>
            <person name="Goldberg J."/>
            <person name="Griggs A."/>
            <person name="Gujja S."/>
            <person name="Hansen M."/>
            <person name="Howarth C."/>
            <person name="Imamovic A."/>
            <person name="Larimer J."/>
            <person name="McCowan C."/>
            <person name="Murphy C."/>
            <person name="Neiman D."/>
            <person name="Pearson M."/>
            <person name="Priest M."/>
            <person name="Roberts A."/>
            <person name="Saif S."/>
            <person name="Shea T."/>
            <person name="Sisk P."/>
            <person name="Sykes S."/>
            <person name="Wortman J."/>
            <person name="Nusbaum C."/>
            <person name="Birren B."/>
        </authorList>
    </citation>
    <scope>NUCLEOTIDE SEQUENCE [LARGE SCALE GENOMIC DNA]</scope>
    <source>
        <strain evidence="2 3">ATCC BAA-412</strain>
    </source>
</reference>